<dbReference type="PANTHER" id="PTHR30461">
    <property type="entry name" value="DNA-INVERTASE FROM LAMBDOID PROPHAGE"/>
    <property type="match status" value="1"/>
</dbReference>
<evidence type="ECO:0000259" key="2">
    <source>
        <dbReference type="PROSITE" id="PS51736"/>
    </source>
</evidence>
<gene>
    <name evidence="4" type="ORF">LY28_01054</name>
</gene>
<dbReference type="InterPro" id="IPR025827">
    <property type="entry name" value="Zn_ribbon_recom_dom"/>
</dbReference>
<reference evidence="4 5" key="1">
    <citation type="submission" date="2018-06" db="EMBL/GenBank/DDBJ databases">
        <title>Genomic Encyclopedia of Type Strains, Phase I: the one thousand microbial genomes (KMG-I) project.</title>
        <authorList>
            <person name="Kyrpides N."/>
        </authorList>
    </citation>
    <scope>NUCLEOTIDE SEQUENCE [LARGE SCALE GENOMIC DNA]</scope>
    <source>
        <strain evidence="4 5">DSM 19573</strain>
    </source>
</reference>
<keyword evidence="1" id="KW-0175">Coiled coil</keyword>
<organism evidence="4 5">
    <name type="scientific">Ruminiclostridium sufflavum DSM 19573</name>
    <dbReference type="NCBI Taxonomy" id="1121337"/>
    <lineage>
        <taxon>Bacteria</taxon>
        <taxon>Bacillati</taxon>
        <taxon>Bacillota</taxon>
        <taxon>Clostridia</taxon>
        <taxon>Eubacteriales</taxon>
        <taxon>Oscillospiraceae</taxon>
        <taxon>Ruminiclostridium</taxon>
    </lineage>
</organism>
<evidence type="ECO:0000313" key="4">
    <source>
        <dbReference type="EMBL" id="PYG88700.1"/>
    </source>
</evidence>
<dbReference type="Proteomes" id="UP000248132">
    <property type="component" value="Unassembled WGS sequence"/>
</dbReference>
<dbReference type="SMART" id="SM00857">
    <property type="entry name" value="Resolvase"/>
    <property type="match status" value="1"/>
</dbReference>
<dbReference type="InterPro" id="IPR050639">
    <property type="entry name" value="SSR_resolvase"/>
</dbReference>
<feature type="coiled-coil region" evidence="1">
    <location>
        <begin position="464"/>
        <end position="513"/>
    </location>
</feature>
<dbReference type="PANTHER" id="PTHR30461:SF23">
    <property type="entry name" value="DNA RECOMBINASE-RELATED"/>
    <property type="match status" value="1"/>
</dbReference>
<dbReference type="InterPro" id="IPR006119">
    <property type="entry name" value="Resolv_N"/>
</dbReference>
<protein>
    <submittedName>
        <fullName evidence="4">Site-specific DNA recombinase</fullName>
    </submittedName>
</protein>
<dbReference type="AlphaFoldDB" id="A0A318XP43"/>
<dbReference type="PROSITE" id="PS51737">
    <property type="entry name" value="RECOMBINASE_DNA_BIND"/>
    <property type="match status" value="1"/>
</dbReference>
<dbReference type="RefSeq" id="WP_110461123.1">
    <property type="nucleotide sequence ID" value="NZ_QKMR01000005.1"/>
</dbReference>
<dbReference type="GO" id="GO:0003677">
    <property type="term" value="F:DNA binding"/>
    <property type="evidence" value="ECO:0007669"/>
    <property type="project" value="InterPro"/>
</dbReference>
<proteinExistence type="predicted"/>
<sequence>MISKTESKPEDNRKVAVYARKSKITETGKSIDNQISKCKSYAVLKFDAHDEDIIVYKDEGLSGFYSDRPEYMQLLQDIKDNKIKAVICYKFDRISRRTLDLLNLVEQLRQKKISFVSCTDEVDTSSKTGKIIMSLLASIAEFERDIIAERISDNMYELAKEGRWLGGTAPTGFVSKKEYISIGSKKTSLNHLEPVPEEQAIVREIFMRFLESRSVQNVVNWAYQKKILTKNRKNHTRISIRNILTNPVYAAADKDTYAYLSAFKVPIYAKEADFNGKCGLMVYNKTLQVKEIKDESTIIHPSYTQKIQRRSIEDWIIAIGRHKGIISGREWILAQNILEENKDKYIRPNEKTHSLLSGLIACPYCGRNLLTHRETGRYTNGKPRFLYKCQTKRRDNTACSCKDIKGNAIDQFVLDTICSVCSHTDNEYYSSLLESSSMHQSITANLDSKINSLEKLTDKCCIEMENLTKSLRNAAEKAEKYILEDIERLADSIEQYKSEKEELLAERKTHIEDTDVLKKTGELIFSFPILVEKLSHIEKSELIRKIVEKIFIIPNAGGDDEVHIFIKGTSEEEYQDFFQMVSERSDLCVTGKNSIFYAPGSISCKTCTFIHIKG</sequence>
<dbReference type="PROSITE" id="PS51736">
    <property type="entry name" value="RECOMBINASES_3"/>
    <property type="match status" value="1"/>
</dbReference>
<dbReference type="Gene3D" id="3.40.50.1390">
    <property type="entry name" value="Resolvase, N-terminal catalytic domain"/>
    <property type="match status" value="1"/>
</dbReference>
<dbReference type="Pfam" id="PF07508">
    <property type="entry name" value="Recombinase"/>
    <property type="match status" value="1"/>
</dbReference>
<feature type="domain" description="Recombinase" evidence="3">
    <location>
        <begin position="181"/>
        <end position="344"/>
    </location>
</feature>
<dbReference type="Pfam" id="PF13408">
    <property type="entry name" value="Zn_ribbon_recom"/>
    <property type="match status" value="1"/>
</dbReference>
<dbReference type="OrthoDB" id="9781670at2"/>
<accession>A0A318XP43</accession>
<dbReference type="SUPFAM" id="SSF53041">
    <property type="entry name" value="Resolvase-like"/>
    <property type="match status" value="1"/>
</dbReference>
<dbReference type="InterPro" id="IPR038109">
    <property type="entry name" value="DNA_bind_recomb_sf"/>
</dbReference>
<dbReference type="CDD" id="cd00338">
    <property type="entry name" value="Ser_Recombinase"/>
    <property type="match status" value="1"/>
</dbReference>
<evidence type="ECO:0000256" key="1">
    <source>
        <dbReference type="SAM" id="Coils"/>
    </source>
</evidence>
<dbReference type="Pfam" id="PF00239">
    <property type="entry name" value="Resolvase"/>
    <property type="match status" value="1"/>
</dbReference>
<evidence type="ECO:0000259" key="3">
    <source>
        <dbReference type="PROSITE" id="PS51737"/>
    </source>
</evidence>
<dbReference type="Gene3D" id="3.90.1750.20">
    <property type="entry name" value="Putative Large Serine Recombinase, Chain B, Domain 2"/>
    <property type="match status" value="2"/>
</dbReference>
<dbReference type="InterPro" id="IPR011109">
    <property type="entry name" value="DNA_bind_recombinase_dom"/>
</dbReference>
<keyword evidence="5" id="KW-1185">Reference proteome</keyword>
<name>A0A318XP43_9FIRM</name>
<feature type="domain" description="Resolvase/invertase-type recombinase catalytic" evidence="2">
    <location>
        <begin position="14"/>
        <end position="162"/>
    </location>
</feature>
<dbReference type="EMBL" id="QKMR01000005">
    <property type="protein sequence ID" value="PYG88700.1"/>
    <property type="molecule type" value="Genomic_DNA"/>
</dbReference>
<dbReference type="GO" id="GO:0000150">
    <property type="term" value="F:DNA strand exchange activity"/>
    <property type="evidence" value="ECO:0007669"/>
    <property type="project" value="InterPro"/>
</dbReference>
<comment type="caution">
    <text evidence="4">The sequence shown here is derived from an EMBL/GenBank/DDBJ whole genome shotgun (WGS) entry which is preliminary data.</text>
</comment>
<dbReference type="InterPro" id="IPR036162">
    <property type="entry name" value="Resolvase-like_N_sf"/>
</dbReference>
<evidence type="ECO:0000313" key="5">
    <source>
        <dbReference type="Proteomes" id="UP000248132"/>
    </source>
</evidence>